<dbReference type="PANTHER" id="PTHR36386">
    <property type="entry name" value="OS06G0683900 PROTEIN"/>
    <property type="match status" value="1"/>
</dbReference>
<dbReference type="PANTHER" id="PTHR36386:SF1">
    <property type="entry name" value="OS06G0683900 PROTEIN"/>
    <property type="match status" value="1"/>
</dbReference>
<dbReference type="AlphaFoldDB" id="A0AAD2DIS0"/>
<protein>
    <submittedName>
        <fullName evidence="3">Uncharacterized protein</fullName>
    </submittedName>
</protein>
<keyword evidence="1" id="KW-0175">Coiled coil</keyword>
<feature type="coiled-coil region" evidence="1">
    <location>
        <begin position="138"/>
        <end position="165"/>
    </location>
</feature>
<dbReference type="EMBL" id="OU503036">
    <property type="protein sequence ID" value="CAI9753628.1"/>
    <property type="molecule type" value="Genomic_DNA"/>
</dbReference>
<feature type="region of interest" description="Disordered" evidence="2">
    <location>
        <begin position="110"/>
        <end position="129"/>
    </location>
</feature>
<proteinExistence type="predicted"/>
<sequence length="207" mass="23181">MPKDKYSDDISTVGTNEFANLEAMPNPIPRVPPNVLPTSEQSIWNNAAFDNGVLKEFSQSEPSWSPLKPILSNSTESFISNSSSKENEGPLFENPISSISSSLRSVVTPFKPVNSNGAPKNSKTRGISKQGFEEKVDLKSFDEEIEGIEMEIKRLTSRLEALKLEKSERSVKTVEKRGRVIRAKFMELKQCVKNEEEKKEIEQTSSI</sequence>
<gene>
    <name evidence="3" type="ORF">FPE_LOCUS1059</name>
</gene>
<evidence type="ECO:0000256" key="2">
    <source>
        <dbReference type="SAM" id="MobiDB-lite"/>
    </source>
</evidence>
<dbReference type="Proteomes" id="UP000834106">
    <property type="component" value="Chromosome 1"/>
</dbReference>
<reference evidence="3" key="1">
    <citation type="submission" date="2023-05" db="EMBL/GenBank/DDBJ databases">
        <authorList>
            <person name="Huff M."/>
        </authorList>
    </citation>
    <scope>NUCLEOTIDE SEQUENCE</scope>
</reference>
<accession>A0AAD2DIS0</accession>
<feature type="compositionally biased region" description="Polar residues" evidence="2">
    <location>
        <begin position="113"/>
        <end position="127"/>
    </location>
</feature>
<keyword evidence="4" id="KW-1185">Reference proteome</keyword>
<evidence type="ECO:0000313" key="3">
    <source>
        <dbReference type="EMBL" id="CAI9753628.1"/>
    </source>
</evidence>
<evidence type="ECO:0000313" key="4">
    <source>
        <dbReference type="Proteomes" id="UP000834106"/>
    </source>
</evidence>
<evidence type="ECO:0000256" key="1">
    <source>
        <dbReference type="SAM" id="Coils"/>
    </source>
</evidence>
<organism evidence="3 4">
    <name type="scientific">Fraxinus pennsylvanica</name>
    <dbReference type="NCBI Taxonomy" id="56036"/>
    <lineage>
        <taxon>Eukaryota</taxon>
        <taxon>Viridiplantae</taxon>
        <taxon>Streptophyta</taxon>
        <taxon>Embryophyta</taxon>
        <taxon>Tracheophyta</taxon>
        <taxon>Spermatophyta</taxon>
        <taxon>Magnoliopsida</taxon>
        <taxon>eudicotyledons</taxon>
        <taxon>Gunneridae</taxon>
        <taxon>Pentapetalae</taxon>
        <taxon>asterids</taxon>
        <taxon>lamiids</taxon>
        <taxon>Lamiales</taxon>
        <taxon>Oleaceae</taxon>
        <taxon>Oleeae</taxon>
        <taxon>Fraxinus</taxon>
    </lineage>
</organism>
<name>A0AAD2DIS0_9LAMI</name>